<organism evidence="1 2">
    <name type="scientific">Papilio machaon</name>
    <name type="common">Old World swallowtail butterfly</name>
    <dbReference type="NCBI Taxonomy" id="76193"/>
    <lineage>
        <taxon>Eukaryota</taxon>
        <taxon>Metazoa</taxon>
        <taxon>Ecdysozoa</taxon>
        <taxon>Arthropoda</taxon>
        <taxon>Hexapoda</taxon>
        <taxon>Insecta</taxon>
        <taxon>Pterygota</taxon>
        <taxon>Neoptera</taxon>
        <taxon>Endopterygota</taxon>
        <taxon>Lepidoptera</taxon>
        <taxon>Glossata</taxon>
        <taxon>Ditrysia</taxon>
        <taxon>Papilionoidea</taxon>
        <taxon>Papilionidae</taxon>
        <taxon>Papilioninae</taxon>
        <taxon>Papilio</taxon>
    </lineage>
</organism>
<keyword evidence="2" id="KW-1185">Reference proteome</keyword>
<evidence type="ECO:0000313" key="2">
    <source>
        <dbReference type="Proteomes" id="UP000053240"/>
    </source>
</evidence>
<accession>A0A194QRV3</accession>
<gene>
    <name evidence="1" type="ORF">RR48_12987</name>
</gene>
<dbReference type="Proteomes" id="UP000053240">
    <property type="component" value="Unassembled WGS sequence"/>
</dbReference>
<dbReference type="EMBL" id="KQ461155">
    <property type="protein sequence ID" value="KPJ08248.1"/>
    <property type="molecule type" value="Genomic_DNA"/>
</dbReference>
<dbReference type="AlphaFoldDB" id="A0A194QRV3"/>
<evidence type="ECO:0000313" key="1">
    <source>
        <dbReference type="EMBL" id="KPJ08248.1"/>
    </source>
</evidence>
<reference evidence="1 2" key="1">
    <citation type="journal article" date="2015" name="Nat. Commun.">
        <title>Outbred genome sequencing and CRISPR/Cas9 gene editing in butterflies.</title>
        <authorList>
            <person name="Li X."/>
            <person name="Fan D."/>
            <person name="Zhang W."/>
            <person name="Liu G."/>
            <person name="Zhang L."/>
            <person name="Zhao L."/>
            <person name="Fang X."/>
            <person name="Chen L."/>
            <person name="Dong Y."/>
            <person name="Chen Y."/>
            <person name="Ding Y."/>
            <person name="Zhao R."/>
            <person name="Feng M."/>
            <person name="Zhu Y."/>
            <person name="Feng Y."/>
            <person name="Jiang X."/>
            <person name="Zhu D."/>
            <person name="Xiang H."/>
            <person name="Feng X."/>
            <person name="Li S."/>
            <person name="Wang J."/>
            <person name="Zhang G."/>
            <person name="Kronforst M.R."/>
            <person name="Wang W."/>
        </authorList>
    </citation>
    <scope>NUCLEOTIDE SEQUENCE [LARGE SCALE GENOMIC DNA]</scope>
    <source>
        <strain evidence="1">Ya'a_city_454_Pm</strain>
        <tissue evidence="1">Whole body</tissue>
    </source>
</reference>
<sequence length="170" mass="18280">MLIDDITLKIKRRGGGGGGGGAGRGGGMGVARGGGGGPRPVLSRPAAAGAPALGYDINIQQHNKITQNKLHVAQSCRGNNDAVIEPRGDSVTQRERRFSQPFRPAPTVRYRRRMYAQKIDSIATVKQLLRTGESSSRHVYAGLVRRTYHPYTCARVDGAAYDLLATPIRT</sequence>
<dbReference type="InParanoid" id="A0A194QRV3"/>
<proteinExistence type="predicted"/>
<protein>
    <submittedName>
        <fullName evidence="1">Uncharacterized protein</fullName>
    </submittedName>
</protein>
<name>A0A194QRV3_PAPMA</name>